<evidence type="ECO:0000256" key="3">
    <source>
        <dbReference type="ARBA" id="ARBA00022692"/>
    </source>
</evidence>
<dbReference type="InterPro" id="IPR001279">
    <property type="entry name" value="Metallo-B-lactamas"/>
</dbReference>
<feature type="transmembrane region" description="Helical" evidence="6">
    <location>
        <begin position="339"/>
        <end position="355"/>
    </location>
</feature>
<evidence type="ECO:0000256" key="2">
    <source>
        <dbReference type="ARBA" id="ARBA00022475"/>
    </source>
</evidence>
<dbReference type="SMART" id="SM00849">
    <property type="entry name" value="Lactamase_B"/>
    <property type="match status" value="1"/>
</dbReference>
<dbReference type="InterPro" id="IPR025405">
    <property type="entry name" value="DUF4131"/>
</dbReference>
<dbReference type="InterPro" id="IPR035681">
    <property type="entry name" value="ComA-like_MBL"/>
</dbReference>
<feature type="transmembrane region" description="Helical" evidence="6">
    <location>
        <begin position="367"/>
        <end position="389"/>
    </location>
</feature>
<dbReference type="Pfam" id="PF00753">
    <property type="entry name" value="Lactamase_B"/>
    <property type="match status" value="1"/>
</dbReference>
<dbReference type="EMBL" id="JAODBU010000004">
    <property type="protein sequence ID" value="MCT7398559.1"/>
    <property type="molecule type" value="Genomic_DNA"/>
</dbReference>
<gene>
    <name evidence="8" type="ORF">N5B56_05590</name>
</gene>
<evidence type="ECO:0000256" key="6">
    <source>
        <dbReference type="SAM" id="Phobius"/>
    </source>
</evidence>
<keyword evidence="4 6" id="KW-1133">Transmembrane helix</keyword>
<evidence type="ECO:0000256" key="5">
    <source>
        <dbReference type="ARBA" id="ARBA00023136"/>
    </source>
</evidence>
<feature type="transmembrane region" description="Helical" evidence="6">
    <location>
        <begin position="316"/>
        <end position="333"/>
    </location>
</feature>
<dbReference type="Proteomes" id="UP001431199">
    <property type="component" value="Unassembled WGS sequence"/>
</dbReference>
<keyword evidence="9" id="KW-1185">Reference proteome</keyword>
<feature type="transmembrane region" description="Helical" evidence="6">
    <location>
        <begin position="463"/>
        <end position="484"/>
    </location>
</feature>
<name>A0ABT2LZ40_9FIRM</name>
<organism evidence="8 9">
    <name type="scientific">Eubacterium album</name>
    <dbReference type="NCBI Taxonomy" id="2978477"/>
    <lineage>
        <taxon>Bacteria</taxon>
        <taxon>Bacillati</taxon>
        <taxon>Bacillota</taxon>
        <taxon>Clostridia</taxon>
        <taxon>Eubacteriales</taxon>
        <taxon>Eubacteriaceae</taxon>
        <taxon>Eubacterium</taxon>
    </lineage>
</organism>
<keyword evidence="2" id="KW-1003">Cell membrane</keyword>
<reference evidence="8" key="1">
    <citation type="submission" date="2022-09" db="EMBL/GenBank/DDBJ databases">
        <title>Eubacterium sp. LFL-14 isolated from human feces.</title>
        <authorList>
            <person name="Liu F."/>
        </authorList>
    </citation>
    <scope>NUCLEOTIDE SEQUENCE</scope>
    <source>
        <strain evidence="8">LFL-14</strain>
    </source>
</reference>
<dbReference type="NCBIfam" id="TIGR00361">
    <property type="entry name" value="ComEC_Rec2"/>
    <property type="match status" value="1"/>
</dbReference>
<dbReference type="SUPFAM" id="SSF56281">
    <property type="entry name" value="Metallo-hydrolase/oxidoreductase"/>
    <property type="match status" value="1"/>
</dbReference>
<keyword evidence="5 6" id="KW-0472">Membrane</keyword>
<proteinExistence type="predicted"/>
<dbReference type="PANTHER" id="PTHR30619:SF7">
    <property type="entry name" value="BETA-LACTAMASE DOMAIN PROTEIN"/>
    <property type="match status" value="1"/>
</dbReference>
<feature type="domain" description="Metallo-beta-lactamase" evidence="7">
    <location>
        <begin position="552"/>
        <end position="754"/>
    </location>
</feature>
<protein>
    <submittedName>
        <fullName evidence="8">DNA internalization-related competence protein ComEC/Rec2</fullName>
    </submittedName>
</protein>
<dbReference type="Pfam" id="PF03772">
    <property type="entry name" value="Competence"/>
    <property type="match status" value="1"/>
</dbReference>
<evidence type="ECO:0000256" key="4">
    <source>
        <dbReference type="ARBA" id="ARBA00022989"/>
    </source>
</evidence>
<dbReference type="InterPro" id="IPR052159">
    <property type="entry name" value="Competence_DNA_uptake"/>
</dbReference>
<evidence type="ECO:0000256" key="1">
    <source>
        <dbReference type="ARBA" id="ARBA00004651"/>
    </source>
</evidence>
<dbReference type="NCBIfam" id="TIGR00360">
    <property type="entry name" value="ComEC_N-term"/>
    <property type="match status" value="1"/>
</dbReference>
<dbReference type="Gene3D" id="3.60.15.10">
    <property type="entry name" value="Ribonuclease Z/Hydroxyacylglutathione hydrolase-like"/>
    <property type="match status" value="1"/>
</dbReference>
<comment type="caution">
    <text evidence="8">The sequence shown here is derived from an EMBL/GenBank/DDBJ whole genome shotgun (WGS) entry which is preliminary data.</text>
</comment>
<evidence type="ECO:0000259" key="7">
    <source>
        <dbReference type="SMART" id="SM00849"/>
    </source>
</evidence>
<feature type="transmembrane region" description="Helical" evidence="6">
    <location>
        <begin position="241"/>
        <end position="262"/>
    </location>
</feature>
<dbReference type="InterPro" id="IPR004477">
    <property type="entry name" value="ComEC_N"/>
</dbReference>
<evidence type="ECO:0000313" key="9">
    <source>
        <dbReference type="Proteomes" id="UP001431199"/>
    </source>
</evidence>
<feature type="transmembrane region" description="Helical" evidence="6">
    <location>
        <begin position="436"/>
        <end position="457"/>
    </location>
</feature>
<accession>A0ABT2LZ40</accession>
<evidence type="ECO:0000313" key="8">
    <source>
        <dbReference type="EMBL" id="MCT7398559.1"/>
    </source>
</evidence>
<dbReference type="PANTHER" id="PTHR30619">
    <property type="entry name" value="DNA INTERNALIZATION/COMPETENCE PROTEIN COMEC/REC2"/>
    <property type="match status" value="1"/>
</dbReference>
<dbReference type="InterPro" id="IPR004797">
    <property type="entry name" value="Competence_ComEC/Rec2"/>
</dbReference>
<dbReference type="CDD" id="cd07731">
    <property type="entry name" value="ComA-like_MBL-fold"/>
    <property type="match status" value="1"/>
</dbReference>
<dbReference type="InterPro" id="IPR036866">
    <property type="entry name" value="RibonucZ/Hydroxyglut_hydro"/>
</dbReference>
<feature type="transmembrane region" description="Helical" evidence="6">
    <location>
        <begin position="6"/>
        <end position="25"/>
    </location>
</feature>
<feature type="transmembrane region" description="Helical" evidence="6">
    <location>
        <begin position="269"/>
        <end position="286"/>
    </location>
</feature>
<dbReference type="Pfam" id="PF13567">
    <property type="entry name" value="DUF4131"/>
    <property type="match status" value="1"/>
</dbReference>
<keyword evidence="3 6" id="KW-0812">Transmembrane</keyword>
<feature type="transmembrane region" description="Helical" evidence="6">
    <location>
        <begin position="37"/>
        <end position="54"/>
    </location>
</feature>
<feature type="transmembrane region" description="Helical" evidence="6">
    <location>
        <begin position="401"/>
        <end position="424"/>
    </location>
</feature>
<feature type="transmembrane region" description="Helical" evidence="6">
    <location>
        <begin position="517"/>
        <end position="540"/>
    </location>
</feature>
<sequence>MIAIYAQAALLFVTVLLVLLSFILLLFKNREQKIEKVMLMTLSLCFMVVGYLITEGELSKKKSIDEMNGQTIVVNGEILQITDTKYGFRYKIKTTIENLAENNKRNLKKIKDVNLIFETKEELSVSIGNNVKCKGIINRFDKARNKGNFDSDKYYQSLGMYGEIANCSVEITSNETNLIKQRLYDLKKSYTRQLKKICNDNNVGVFKICNLENGGIIQGILLGNKNDINDDIKSLYQMNGISHILAISGLHISLIGLFVYSLIRKKLKFIPAAFFSISIILLFSMMTGFGVATVRATIMFIMNIAGEVLGRKNDRINAIALAFLLIVCSNPMVIINSGFQMSFAAIIGANFVWKITEKFMDIKGKMWSAFGFSLCITIVMNPIIAWNYYQIPMYSVLLNLIIVPLMGIVIASGFVGLYSSYLFVIIGKITILPACLIIKMYGLLCTIVEHIPFYNVICGKPNVIVVIVYYFTIAGMCIVMKIYLKKNEDKESKKIIPKTGQIVENERSKKAKKRKIFIKKITFVFGSFIIITISLFVHIFTGFEVNFLDVGQGDGIAIRTHDAFITVDGGSSDVKNVGKYRIIPFIKYKGIRAIDYAIISHLDNDHVSGVRELLEQSDNGGIKVRNIVLPKLLNKDDEYVEMEKLAHAMGVEVLYLKNGDSIEAGPLKIKCINPDIKNQMDDRNDNSTVLDVKYKNFSMLLTGDISSEVENNIEKNLAQKYTVLKVPHHGSRFSSSEKLLSKVSPKYSVISCGEGNSYGHPHIETIDRLNMHNTEILRTDLIGEIDFRME</sequence>
<comment type="subcellular location">
    <subcellularLocation>
        <location evidence="1">Cell membrane</location>
        <topology evidence="1">Multi-pass membrane protein</topology>
    </subcellularLocation>
</comment>
<dbReference type="RefSeq" id="WP_260978545.1">
    <property type="nucleotide sequence ID" value="NZ_JAODBU010000004.1"/>
</dbReference>